<dbReference type="EMBL" id="HE573023">
    <property type="protein sequence ID" value="CCC49152.1"/>
    <property type="molecule type" value="Genomic_DNA"/>
</dbReference>
<protein>
    <submittedName>
        <fullName evidence="1">Uncharacterized protein</fullName>
    </submittedName>
</protein>
<sequence length="436" mass="48208">MMSGAPVPVEVFGHHVFNIHVFEIEDSQELDFLLIDPADLNAVSSNSGGGVNAGSGSGRDRFVDYTWLDHTDRPIHNSSDTFEKRVEALVGWVGRCHIKKCTRELPDVLNVYSQQLSFDYDSYLSTIKGVDGRCVEGFFYSSGSQVYITLSIPLLLNQGDEIRGKLSTIVKLYGKLLQSDPVPDPTFSHADFSLLLTFAADASSGRSSSSRAIKLTSENLEFHLEEKNAPQDSIVTDFIRRCVSIADLPRYAPEPVHRSASVSSRFGSQFSLRTEGKLTNAHLIDFIPSLEHAILQRVTHPEYFLQLVDHVTRFFGQPVSLIVGANDTNGQNSVIVHTAAFDTVDECTQFGFCVSMRFGSARMLPVVNVIANQYTSSGAPERVLQLEAKYPEWLSDHNDQLKKEGKVSGFMSVDDVGDVIHEMCIEAMSNIISQCA</sequence>
<evidence type="ECO:0000313" key="1">
    <source>
        <dbReference type="EMBL" id="CCC49152.1"/>
    </source>
</evidence>
<dbReference type="OMA" id="RETLECM"/>
<accession>G0TYV1</accession>
<dbReference type="VEuPathDB" id="TriTrypDB:TvY486_0704840"/>
<gene>
    <name evidence="1" type="ORF">TVY486_0704840</name>
</gene>
<dbReference type="AlphaFoldDB" id="G0TYV1"/>
<name>G0TYV1_TRYVY</name>
<proteinExistence type="predicted"/>
<organism evidence="1">
    <name type="scientific">Trypanosoma vivax (strain Y486)</name>
    <dbReference type="NCBI Taxonomy" id="1055687"/>
    <lineage>
        <taxon>Eukaryota</taxon>
        <taxon>Discoba</taxon>
        <taxon>Euglenozoa</taxon>
        <taxon>Kinetoplastea</taxon>
        <taxon>Metakinetoplastina</taxon>
        <taxon>Trypanosomatida</taxon>
        <taxon>Trypanosomatidae</taxon>
        <taxon>Trypanosoma</taxon>
        <taxon>Duttonella</taxon>
    </lineage>
</organism>
<reference evidence="1" key="1">
    <citation type="journal article" date="2012" name="Proc. Natl. Acad. Sci. U.S.A.">
        <title>Antigenic diversity is generated by distinct evolutionary mechanisms in African trypanosome species.</title>
        <authorList>
            <person name="Jackson A.P."/>
            <person name="Berry A."/>
            <person name="Aslett M."/>
            <person name="Allison H.C."/>
            <person name="Burton P."/>
            <person name="Vavrova-Anderson J."/>
            <person name="Brown R."/>
            <person name="Browne H."/>
            <person name="Corton N."/>
            <person name="Hauser H."/>
            <person name="Gamble J."/>
            <person name="Gilderthorp R."/>
            <person name="Marcello L."/>
            <person name="McQuillan J."/>
            <person name="Otto T.D."/>
            <person name="Quail M.A."/>
            <person name="Sanders M.J."/>
            <person name="van Tonder A."/>
            <person name="Ginger M.L."/>
            <person name="Field M.C."/>
            <person name="Barry J.D."/>
            <person name="Hertz-Fowler C."/>
            <person name="Berriman M."/>
        </authorList>
    </citation>
    <scope>NUCLEOTIDE SEQUENCE</scope>
    <source>
        <strain evidence="1">Y486</strain>
    </source>
</reference>